<protein>
    <submittedName>
        <fullName evidence="7">(rape) hypothetical protein</fullName>
    </submittedName>
</protein>
<evidence type="ECO:0000256" key="1">
    <source>
        <dbReference type="ARBA" id="ARBA00005234"/>
    </source>
</evidence>
<keyword evidence="2" id="KW-0645">Protease</keyword>
<dbReference type="InterPro" id="IPR003653">
    <property type="entry name" value="Peptidase_C48_C"/>
</dbReference>
<dbReference type="GO" id="GO:0008234">
    <property type="term" value="F:cysteine-type peptidase activity"/>
    <property type="evidence" value="ECO:0007669"/>
    <property type="project" value="InterPro"/>
</dbReference>
<feature type="coiled-coil region" evidence="4">
    <location>
        <begin position="139"/>
        <end position="173"/>
    </location>
</feature>
<evidence type="ECO:0000256" key="5">
    <source>
        <dbReference type="SAM" id="MobiDB-lite"/>
    </source>
</evidence>
<dbReference type="PANTHER" id="PTHR31917:SF164">
    <property type="entry name" value="DUF724 DOMAIN-CONTAINING PROTEIN 7-LIKE"/>
    <property type="match status" value="1"/>
</dbReference>
<feature type="compositionally biased region" description="Polar residues" evidence="5">
    <location>
        <begin position="235"/>
        <end position="245"/>
    </location>
</feature>
<evidence type="ECO:0000313" key="7">
    <source>
        <dbReference type="EMBL" id="CAF1986977.1"/>
    </source>
</evidence>
<sequence length="1012" mass="114383">LSLTLPELKYPIGSEPKEKKVSINQHSTSMYISIVESILTADEIERLKVTCILPPIPHDPEDDVSMEDEHSDELESVKEISKKGYKFKADDWKNRSVDTLDTLDALIHMTIHMTENVETSQASASIEDDSENTKMNKIIELMMENAKSMKDRMSLLKAENMELRARVLELEGNQNVVPHTQTPVFPTNVTQQVNSQKIFGTPLSPMSQQPETPSLQTQEFSPNLPRETGKEPFNETPSLQTQEFSPNLPRESGREPLNETTSLQTQEFSPDLTPENDPERSYETPSNANEKENLSDEDATEPATVIIETQVCTPVLMQKVGTEATNETPVSPIAPQSIETPVFTPIQTQQMVTEGTYDSREPLTEIILATNKQVGTEATNERPVSPIAPQSIETPFFTPIQTQQMVTEGTYDSTEPLTEIISATNKEPSTEIISAINKQEDTHAVHNTPSSPVSSLISRVIEETHHLQTSASSPLSTLFENGADVEIATSVDATCRIWYPGNVFATNLCDGVEKVAVTLFADQKRVTVTADKIRPKPPADDREKKFEMMDNVEAFYSKGWSSGQVRMILGENTFSVYLNSSMETLEFKASDLRIHREWLDGVWKMADEVEYSTRFRDKGKKTKKLQESVSIHSIRPQPPPGDTKGFELMDKVEAYHNDGWCSGEVHIILSNDIYSVCFNSSAEFIKFNLSDLRIPKEWVDGVWKMEKEIEVQQTQSVKPRQDDHAKNGKPVVGMKRKATAHPVDYAKKGKPVVGMKRKATALPYKPLYINGNKIEKDFFEYLDNAENSLKENHVDATFAMLNQKRIEQSSWFSEQGIPKACFVPVQFLETVGYCYENLQKPDKKVINILKGWVGEVVRGLIRPNKIWMQDVDIVYGVVHERLVDHFIGVEIHLMENTITIFHCGVHKVKENPLIQKLADKLLIPAIKLEMMNEEINFNDIVPFQVKKAEGLPKTKLPFNCGLFVVKMLECRSLGLKKMSSINDDTAMDLRSKLCCEMFDQFMDKDFQEGCRR</sequence>
<evidence type="ECO:0000259" key="6">
    <source>
        <dbReference type="SMART" id="SM00743"/>
    </source>
</evidence>
<gene>
    <name evidence="7" type="ORF">DARMORV10_C07P25800.1</name>
</gene>
<accession>A0A816MB10</accession>
<keyword evidence="4" id="KW-0175">Coiled coil</keyword>
<feature type="compositionally biased region" description="Polar residues" evidence="5">
    <location>
        <begin position="199"/>
        <end position="221"/>
    </location>
</feature>
<feature type="non-terminal residue" evidence="7">
    <location>
        <position position="1"/>
    </location>
</feature>
<dbReference type="EMBL" id="HG994371">
    <property type="protein sequence ID" value="CAF1986977.1"/>
    <property type="molecule type" value="Genomic_DNA"/>
</dbReference>
<feature type="domain" description="Agenet" evidence="6">
    <location>
        <begin position="477"/>
        <end position="541"/>
    </location>
</feature>
<proteinExistence type="inferred from homology"/>
<dbReference type="SUPFAM" id="SSF54001">
    <property type="entry name" value="Cysteine proteinases"/>
    <property type="match status" value="1"/>
</dbReference>
<dbReference type="AlphaFoldDB" id="A0A816MB10"/>
<dbReference type="PANTHER" id="PTHR31917">
    <property type="entry name" value="AGENET DOMAIN-CONTAINING PROTEIN-RELATED"/>
    <property type="match status" value="1"/>
</dbReference>
<comment type="similarity">
    <text evidence="1">Belongs to the peptidase C48 family.</text>
</comment>
<dbReference type="Gene3D" id="3.40.395.10">
    <property type="entry name" value="Adenoviral Proteinase, Chain A"/>
    <property type="match status" value="1"/>
</dbReference>
<feature type="compositionally biased region" description="Polar residues" evidence="5">
    <location>
        <begin position="258"/>
        <end position="268"/>
    </location>
</feature>
<organism evidence="7">
    <name type="scientific">Brassica napus</name>
    <name type="common">Rape</name>
    <dbReference type="NCBI Taxonomy" id="3708"/>
    <lineage>
        <taxon>Eukaryota</taxon>
        <taxon>Viridiplantae</taxon>
        <taxon>Streptophyta</taxon>
        <taxon>Embryophyta</taxon>
        <taxon>Tracheophyta</taxon>
        <taxon>Spermatophyta</taxon>
        <taxon>Magnoliopsida</taxon>
        <taxon>eudicotyledons</taxon>
        <taxon>Gunneridae</taxon>
        <taxon>Pentapetalae</taxon>
        <taxon>rosids</taxon>
        <taxon>malvids</taxon>
        <taxon>Brassicales</taxon>
        <taxon>Brassicaceae</taxon>
        <taxon>Brassiceae</taxon>
        <taxon>Brassica</taxon>
    </lineage>
</organism>
<dbReference type="InterPro" id="IPR038765">
    <property type="entry name" value="Papain-like_cys_pep_sf"/>
</dbReference>
<evidence type="ECO:0000256" key="4">
    <source>
        <dbReference type="SAM" id="Coils"/>
    </source>
</evidence>
<dbReference type="SMART" id="SM00743">
    <property type="entry name" value="Agenet"/>
    <property type="match status" value="3"/>
</dbReference>
<name>A0A816MB10_BRANA</name>
<evidence type="ECO:0000256" key="3">
    <source>
        <dbReference type="ARBA" id="ARBA00022801"/>
    </source>
</evidence>
<dbReference type="InterPro" id="IPR014002">
    <property type="entry name" value="Agenet_dom_plant"/>
</dbReference>
<keyword evidence="3" id="KW-0378">Hydrolase</keyword>
<dbReference type="Proteomes" id="UP001295469">
    <property type="component" value="Chromosome C07"/>
</dbReference>
<dbReference type="Pfam" id="PF02902">
    <property type="entry name" value="Peptidase_C48"/>
    <property type="match status" value="1"/>
</dbReference>
<feature type="region of interest" description="Disordered" evidence="5">
    <location>
        <begin position="199"/>
        <end position="302"/>
    </location>
</feature>
<feature type="domain" description="Agenet" evidence="6">
    <location>
        <begin position="544"/>
        <end position="600"/>
    </location>
</feature>
<dbReference type="CDD" id="cd20406">
    <property type="entry name" value="Tudor_Agenet_AtDUF_rpt2_4"/>
    <property type="match status" value="2"/>
</dbReference>
<reference evidence="7" key="1">
    <citation type="submission" date="2021-01" db="EMBL/GenBank/DDBJ databases">
        <authorList>
            <consortium name="Genoscope - CEA"/>
            <person name="William W."/>
        </authorList>
    </citation>
    <scope>NUCLEOTIDE SEQUENCE</scope>
</reference>
<feature type="domain" description="Agenet" evidence="6">
    <location>
        <begin position="644"/>
        <end position="700"/>
    </location>
</feature>
<evidence type="ECO:0000256" key="2">
    <source>
        <dbReference type="ARBA" id="ARBA00022670"/>
    </source>
</evidence>
<dbReference type="GO" id="GO:0006508">
    <property type="term" value="P:proteolysis"/>
    <property type="evidence" value="ECO:0007669"/>
    <property type="project" value="UniProtKB-KW"/>
</dbReference>